<proteinExistence type="predicted"/>
<reference evidence="1" key="2">
    <citation type="journal article" date="2021" name="Microbiome">
        <title>Successional dynamics and alternative stable states in a saline activated sludge microbial community over 9 years.</title>
        <authorList>
            <person name="Wang Y."/>
            <person name="Ye J."/>
            <person name="Ju F."/>
            <person name="Liu L."/>
            <person name="Boyd J.A."/>
            <person name="Deng Y."/>
            <person name="Parks D.H."/>
            <person name="Jiang X."/>
            <person name="Yin X."/>
            <person name="Woodcroft B.J."/>
            <person name="Tyson G.W."/>
            <person name="Hugenholtz P."/>
            <person name="Polz M.F."/>
            <person name="Zhang T."/>
        </authorList>
    </citation>
    <scope>NUCLEOTIDE SEQUENCE</scope>
    <source>
        <strain evidence="1">HKST-UBA17</strain>
    </source>
</reference>
<organism evidence="1 2">
    <name type="scientific">Candidatus Dojkabacteria bacterium</name>
    <dbReference type="NCBI Taxonomy" id="2099670"/>
    <lineage>
        <taxon>Bacteria</taxon>
        <taxon>Candidatus Dojkabacteria</taxon>
    </lineage>
</organism>
<sequence length="350" mass="38657">MNRVQIIPKKVTCTMSVPFPSGATSFIGVGENVLYGQQLYEMKRKKVIDSYYLPRILGIKAENSPDYVGRISGEYVVTGDLLAEKLTAAGMIGRRVVAGKDGVVDLSRITQGFLRILGEEEVVQVNSHLQGKVVGLELNRRLTIETDGAQISYTYGHQVKNAVDQGTEEISGELLILGDGSSVYSKRDLLSTYENKIVFAGRFIYQDLAREIYKRNAKIIIVNAIDQPEMKQLKVPLVILGGFGQVPLDKEILSILQNSVGHQVKVEPNDNSLVIANQPAIDPSSFKGNSYFLPKLVVGTLAKVYDPSNYGVVGEVIDLMDEDEKFLIETRGKKRLLVDKNSVEGYITKV</sequence>
<dbReference type="Proteomes" id="UP000741282">
    <property type="component" value="Unassembled WGS sequence"/>
</dbReference>
<name>A0A955I2K0_9BACT</name>
<evidence type="ECO:0000313" key="1">
    <source>
        <dbReference type="EMBL" id="MCA9376632.1"/>
    </source>
</evidence>
<gene>
    <name evidence="1" type="ORF">KC685_01795</name>
</gene>
<evidence type="ECO:0008006" key="3">
    <source>
        <dbReference type="Google" id="ProtNLM"/>
    </source>
</evidence>
<dbReference type="AlphaFoldDB" id="A0A955I2K0"/>
<evidence type="ECO:0000313" key="2">
    <source>
        <dbReference type="Proteomes" id="UP000741282"/>
    </source>
</evidence>
<protein>
    <recommendedName>
        <fullName evidence="3">RnfC Barrel sandwich hybrid domain-containing protein</fullName>
    </recommendedName>
</protein>
<comment type="caution">
    <text evidence="1">The sequence shown here is derived from an EMBL/GenBank/DDBJ whole genome shotgun (WGS) entry which is preliminary data.</text>
</comment>
<dbReference type="EMBL" id="JAGQLN010000005">
    <property type="protein sequence ID" value="MCA9376632.1"/>
    <property type="molecule type" value="Genomic_DNA"/>
</dbReference>
<accession>A0A955I2K0</accession>
<reference evidence="1" key="1">
    <citation type="submission" date="2020-04" db="EMBL/GenBank/DDBJ databases">
        <authorList>
            <person name="Zhang T."/>
        </authorList>
    </citation>
    <scope>NUCLEOTIDE SEQUENCE</scope>
    <source>
        <strain evidence="1">HKST-UBA17</strain>
    </source>
</reference>